<evidence type="ECO:0000313" key="1">
    <source>
        <dbReference type="EMBL" id="KAJ3646795.1"/>
    </source>
</evidence>
<organism evidence="1 2">
    <name type="scientific">Zophobas morio</name>
    <dbReference type="NCBI Taxonomy" id="2755281"/>
    <lineage>
        <taxon>Eukaryota</taxon>
        <taxon>Metazoa</taxon>
        <taxon>Ecdysozoa</taxon>
        <taxon>Arthropoda</taxon>
        <taxon>Hexapoda</taxon>
        <taxon>Insecta</taxon>
        <taxon>Pterygota</taxon>
        <taxon>Neoptera</taxon>
        <taxon>Endopterygota</taxon>
        <taxon>Coleoptera</taxon>
        <taxon>Polyphaga</taxon>
        <taxon>Cucujiformia</taxon>
        <taxon>Tenebrionidae</taxon>
        <taxon>Zophobas</taxon>
    </lineage>
</organism>
<proteinExistence type="predicted"/>
<evidence type="ECO:0000313" key="2">
    <source>
        <dbReference type="Proteomes" id="UP001168821"/>
    </source>
</evidence>
<dbReference type="EMBL" id="JALNTZ010000007">
    <property type="protein sequence ID" value="KAJ3646795.1"/>
    <property type="molecule type" value="Genomic_DNA"/>
</dbReference>
<comment type="caution">
    <text evidence="1">The sequence shown here is derived from an EMBL/GenBank/DDBJ whole genome shotgun (WGS) entry which is preliminary data.</text>
</comment>
<keyword evidence="2" id="KW-1185">Reference proteome</keyword>
<name>A0AA38HYQ4_9CUCU</name>
<accession>A0AA38HYQ4</accession>
<reference evidence="1" key="1">
    <citation type="journal article" date="2023" name="G3 (Bethesda)">
        <title>Whole genome assemblies of Zophobas morio and Tenebrio molitor.</title>
        <authorList>
            <person name="Kaur S."/>
            <person name="Stinson S.A."/>
            <person name="diCenzo G.C."/>
        </authorList>
    </citation>
    <scope>NUCLEOTIDE SEQUENCE</scope>
    <source>
        <strain evidence="1">QUZm001</strain>
    </source>
</reference>
<gene>
    <name evidence="1" type="ORF">Zmor_024367</name>
</gene>
<protein>
    <submittedName>
        <fullName evidence="1">Uncharacterized protein</fullName>
    </submittedName>
</protein>
<sequence length="103" mass="11576">MQIHKLLRACGGRFLRAQQKYRCGVVTQAEFWATGLELFSPHYGDSIYRKAYPTRISPLITCPAITAITVTRPASGSRLLVQVETTTNRRPPLNLSKPVGLYR</sequence>
<dbReference type="Proteomes" id="UP001168821">
    <property type="component" value="Unassembled WGS sequence"/>
</dbReference>
<dbReference type="AlphaFoldDB" id="A0AA38HYQ4"/>